<dbReference type="GeneID" id="120323743"/>
<dbReference type="InParanoid" id="A0A7R5KTM5"/>
<organism evidence="2 3">
    <name type="scientific">Pipra filicauda</name>
    <name type="common">Wire-tailed manakin</name>
    <dbReference type="NCBI Taxonomy" id="649802"/>
    <lineage>
        <taxon>Eukaryota</taxon>
        <taxon>Metazoa</taxon>
        <taxon>Chordata</taxon>
        <taxon>Craniata</taxon>
        <taxon>Vertebrata</taxon>
        <taxon>Euteleostomi</taxon>
        <taxon>Archelosauria</taxon>
        <taxon>Archosauria</taxon>
        <taxon>Dinosauria</taxon>
        <taxon>Saurischia</taxon>
        <taxon>Theropoda</taxon>
        <taxon>Coelurosauria</taxon>
        <taxon>Aves</taxon>
        <taxon>Neognathae</taxon>
        <taxon>Neoaves</taxon>
        <taxon>Telluraves</taxon>
        <taxon>Australaves</taxon>
        <taxon>Passeriformes</taxon>
        <taxon>Pipridae</taxon>
        <taxon>Pipra</taxon>
    </lineage>
</organism>
<protein>
    <submittedName>
        <fullName evidence="3">Uncharacterized protein LOC120323743</fullName>
    </submittedName>
</protein>
<proteinExistence type="predicted"/>
<reference evidence="3" key="1">
    <citation type="submission" date="2025-08" db="UniProtKB">
        <authorList>
            <consortium name="RefSeq"/>
        </authorList>
    </citation>
    <scope>IDENTIFICATION</scope>
    <source>
        <tissue evidence="3">Muscle</tissue>
    </source>
</reference>
<evidence type="ECO:0000256" key="1">
    <source>
        <dbReference type="SAM" id="MobiDB-lite"/>
    </source>
</evidence>
<keyword evidence="2" id="KW-1185">Reference proteome</keyword>
<dbReference type="RefSeq" id="XP_039239904.1">
    <property type="nucleotide sequence ID" value="XM_039383970.1"/>
</dbReference>
<accession>A0A7R5KTM5</accession>
<feature type="region of interest" description="Disordered" evidence="1">
    <location>
        <begin position="60"/>
        <end position="106"/>
    </location>
</feature>
<dbReference type="AlphaFoldDB" id="A0A7R5KTM5"/>
<evidence type="ECO:0000313" key="2">
    <source>
        <dbReference type="Proteomes" id="UP000504627"/>
    </source>
</evidence>
<dbReference type="Proteomes" id="UP000504627">
    <property type="component" value="Unplaced"/>
</dbReference>
<evidence type="ECO:0000313" key="3">
    <source>
        <dbReference type="RefSeq" id="XP_039239904.1"/>
    </source>
</evidence>
<sequence length="235" mass="24462">MREVEKLPGQPDKTPGQGEKVAASLLTTWRLLSGTVKDIKAQSEDIRMLLDTIIRRNRVKRESSGVEGSRSGTTDHGAGPGTTERPRQHERGASVSAVHIQDDRRRQLQCESTADRAGMNFTNTMTEFHLKTFPAFHLNGAAGLRCTFVAVFTALGACAAVLSEYGAAPGSGAVAVVAPPAWPRLGALPADTEPGDGGIARSGARPRLGAVRPCACTPAAPGAAGGGGALFSPHC</sequence>
<name>A0A7R5KTM5_9PASS</name>
<gene>
    <name evidence="3" type="primary">LOC120323743</name>
</gene>